<dbReference type="PRINTS" id="PR00954">
    <property type="entry name" value="FLGMOTORFLIG"/>
</dbReference>
<reference evidence="6" key="1">
    <citation type="journal article" date="2019" name="Int. J. Syst. Evol. Microbiol.">
        <title>The Global Catalogue of Microorganisms (GCM) 10K type strain sequencing project: providing services to taxonomists for standard genome sequencing and annotation.</title>
        <authorList>
            <consortium name="The Broad Institute Genomics Platform"/>
            <consortium name="The Broad Institute Genome Sequencing Center for Infectious Disease"/>
            <person name="Wu L."/>
            <person name="Ma J."/>
        </authorList>
    </citation>
    <scope>NUCLEOTIDE SEQUENCE [LARGE SCALE GENOMIC DNA]</scope>
    <source>
        <strain evidence="6">CGMCC 1.15928</strain>
    </source>
</reference>
<evidence type="ECO:0000313" key="5">
    <source>
        <dbReference type="EMBL" id="GGB79009.1"/>
    </source>
</evidence>
<dbReference type="Gene3D" id="1.10.220.30">
    <property type="match status" value="2"/>
</dbReference>
<dbReference type="EMBL" id="BMKF01000002">
    <property type="protein sequence ID" value="GGB79009.1"/>
    <property type="molecule type" value="Genomic_DNA"/>
</dbReference>
<dbReference type="SUPFAM" id="SSF48029">
    <property type="entry name" value="FliG"/>
    <property type="match status" value="1"/>
</dbReference>
<sequence>MSVPALVQDHRSVFGRGVARAARLMKALGPAASGVWAELSPEEADQLSVAMNTPHPHSSATSPSDDTADFVRSYEAVPTPEPGSAESSIWARLSQMDPAQIARGFETENPQVIAVILSRLAPDAAAATVRALPRPVATDALQRLLHLGRIRTEALSVIEQAVGDLVASGLDAATGNGHETVARIFDEMGGQDENGLLAALDKNEPGSGQRIRALMFTFDDLSRLEPAAIQTILSSVDRAVLGIALKGARPAVREVFLRNMTKRAGDLLVTEIDSLGPVRRSEIDEARQDIIRMARSLARRGDILSANDDDELVE</sequence>
<organism evidence="5 6">
    <name type="scientific">Henriciella pelagia</name>
    <dbReference type="NCBI Taxonomy" id="1977912"/>
    <lineage>
        <taxon>Bacteria</taxon>
        <taxon>Pseudomonadati</taxon>
        <taxon>Pseudomonadota</taxon>
        <taxon>Alphaproteobacteria</taxon>
        <taxon>Hyphomonadales</taxon>
        <taxon>Hyphomonadaceae</taxon>
        <taxon>Henriciella</taxon>
    </lineage>
</organism>
<dbReference type="PANTHER" id="PTHR30534">
    <property type="entry name" value="FLAGELLAR MOTOR SWITCH PROTEIN FLIG"/>
    <property type="match status" value="1"/>
</dbReference>
<dbReference type="Pfam" id="PF01706">
    <property type="entry name" value="FliG_C"/>
    <property type="match status" value="1"/>
</dbReference>
<comment type="caution">
    <text evidence="5">The sequence shown here is derived from an EMBL/GenBank/DDBJ whole genome shotgun (WGS) entry which is preliminary data.</text>
</comment>
<evidence type="ECO:0000256" key="1">
    <source>
        <dbReference type="ARBA" id="ARBA00025598"/>
    </source>
</evidence>
<dbReference type="InterPro" id="IPR000090">
    <property type="entry name" value="Flg_Motor_Flig"/>
</dbReference>
<proteinExistence type="predicted"/>
<dbReference type="InterPro" id="IPR023087">
    <property type="entry name" value="Flg_Motor_Flig_C"/>
</dbReference>
<evidence type="ECO:0000259" key="4">
    <source>
        <dbReference type="Pfam" id="PF14841"/>
    </source>
</evidence>
<name>A0ABQ1JV52_9PROT</name>
<dbReference type="Pfam" id="PF14841">
    <property type="entry name" value="FliG_M"/>
    <property type="match status" value="1"/>
</dbReference>
<feature type="compositionally biased region" description="Low complexity" evidence="2">
    <location>
        <begin position="53"/>
        <end position="65"/>
    </location>
</feature>
<evidence type="ECO:0000313" key="6">
    <source>
        <dbReference type="Proteomes" id="UP000628854"/>
    </source>
</evidence>
<keyword evidence="5" id="KW-0966">Cell projection</keyword>
<comment type="function">
    <text evidence="1">FliG is one of three proteins (FliG, FliN, FliM) that forms the rotor-mounted switch complex (C ring), located at the base of the basal body. This complex interacts with the CheY and CheZ chemotaxis proteins, in addition to contacting components of the motor that determine the direction of flagellar rotation.</text>
</comment>
<accession>A0ABQ1JV52</accession>
<keyword evidence="5" id="KW-0969">Cilium</keyword>
<keyword evidence="6" id="KW-1185">Reference proteome</keyword>
<dbReference type="InterPro" id="IPR032779">
    <property type="entry name" value="FliG_M"/>
</dbReference>
<dbReference type="PANTHER" id="PTHR30534:SF0">
    <property type="entry name" value="FLAGELLAR MOTOR SWITCH PROTEIN FLIG"/>
    <property type="match status" value="1"/>
</dbReference>
<keyword evidence="5" id="KW-0282">Flagellum</keyword>
<protein>
    <submittedName>
        <fullName evidence="5">Flagellar motor switch protein FliG</fullName>
    </submittedName>
</protein>
<dbReference type="Proteomes" id="UP000628854">
    <property type="component" value="Unassembled WGS sequence"/>
</dbReference>
<feature type="region of interest" description="Disordered" evidence="2">
    <location>
        <begin position="46"/>
        <end position="67"/>
    </location>
</feature>
<evidence type="ECO:0000259" key="3">
    <source>
        <dbReference type="Pfam" id="PF01706"/>
    </source>
</evidence>
<feature type="domain" description="Flagellar motor switch protein FliG middle" evidence="4">
    <location>
        <begin position="98"/>
        <end position="164"/>
    </location>
</feature>
<gene>
    <name evidence="5" type="primary">fliG</name>
    <name evidence="5" type="ORF">GCM10011503_29820</name>
</gene>
<evidence type="ECO:0000256" key="2">
    <source>
        <dbReference type="SAM" id="MobiDB-lite"/>
    </source>
</evidence>
<dbReference type="RefSeq" id="WP_084393324.1">
    <property type="nucleotide sequence ID" value="NZ_BMKF01000002.1"/>
</dbReference>
<feature type="domain" description="Flagellar motor switch protein FliG C-terminal" evidence="3">
    <location>
        <begin position="199"/>
        <end position="303"/>
    </location>
</feature>
<dbReference type="InterPro" id="IPR011002">
    <property type="entry name" value="FliG_a-hlx"/>
</dbReference>